<dbReference type="InterPro" id="IPR017441">
    <property type="entry name" value="Protein_kinase_ATP_BS"/>
</dbReference>
<dbReference type="CDD" id="cd14066">
    <property type="entry name" value="STKc_IRAK"/>
    <property type="match status" value="1"/>
</dbReference>
<dbReference type="InterPro" id="IPR001245">
    <property type="entry name" value="Ser-Thr/Tyr_kinase_cat_dom"/>
</dbReference>
<feature type="signal peptide" evidence="22">
    <location>
        <begin position="1"/>
        <end position="25"/>
    </location>
</feature>
<name>A0A9R0IF46_SPIOL</name>
<evidence type="ECO:0000256" key="3">
    <source>
        <dbReference type="ARBA" id="ARBA00010217"/>
    </source>
</evidence>
<dbReference type="RefSeq" id="XP_021848017.1">
    <property type="nucleotide sequence ID" value="XM_021992325.2"/>
</dbReference>
<evidence type="ECO:0000256" key="9">
    <source>
        <dbReference type="ARBA" id="ARBA00022729"/>
    </source>
</evidence>
<feature type="domain" description="Protein kinase" evidence="23">
    <location>
        <begin position="342"/>
        <end position="623"/>
    </location>
</feature>
<evidence type="ECO:0000256" key="22">
    <source>
        <dbReference type="SAM" id="SignalP"/>
    </source>
</evidence>
<evidence type="ECO:0000256" key="17">
    <source>
        <dbReference type="ARBA" id="ARBA00023180"/>
    </source>
</evidence>
<comment type="similarity">
    <text evidence="3">In the C-terminal section; belongs to the protein kinase superfamily. Ser/Thr protein kinase family.</text>
</comment>
<evidence type="ECO:0000256" key="18">
    <source>
        <dbReference type="ARBA" id="ARBA00047899"/>
    </source>
</evidence>
<dbReference type="Gene3D" id="1.10.510.10">
    <property type="entry name" value="Transferase(Phosphotransferase) domain 1"/>
    <property type="match status" value="1"/>
</dbReference>
<dbReference type="FunFam" id="1.10.510.10:FF:000108">
    <property type="entry name" value="L-type lectin-domain containing receptor kinase S.4"/>
    <property type="match status" value="1"/>
</dbReference>
<dbReference type="AlphaFoldDB" id="A0A9R0IF46"/>
<evidence type="ECO:0000313" key="24">
    <source>
        <dbReference type="Proteomes" id="UP000813463"/>
    </source>
</evidence>
<keyword evidence="14 21" id="KW-1133">Transmembrane helix</keyword>
<keyword evidence="8 21" id="KW-0812">Transmembrane</keyword>
<gene>
    <name evidence="25" type="primary">LOC110787684</name>
</gene>
<evidence type="ECO:0000256" key="20">
    <source>
        <dbReference type="PROSITE-ProRule" id="PRU10141"/>
    </source>
</evidence>
<comment type="subcellular location">
    <subcellularLocation>
        <location evidence="1">Cell membrane</location>
        <topology evidence="1">Single-pass type I membrane protein</topology>
    </subcellularLocation>
</comment>
<evidence type="ECO:0000256" key="4">
    <source>
        <dbReference type="ARBA" id="ARBA00012513"/>
    </source>
</evidence>
<dbReference type="Pfam" id="PF00139">
    <property type="entry name" value="Lectin_legB"/>
    <property type="match status" value="1"/>
</dbReference>
<evidence type="ECO:0000256" key="8">
    <source>
        <dbReference type="ARBA" id="ARBA00022692"/>
    </source>
</evidence>
<feature type="binding site" evidence="20">
    <location>
        <position position="371"/>
    </location>
    <ligand>
        <name>ATP</name>
        <dbReference type="ChEBI" id="CHEBI:30616"/>
    </ligand>
</feature>
<dbReference type="GO" id="GO:0042742">
    <property type="term" value="P:defense response to bacterium"/>
    <property type="evidence" value="ECO:0000318"/>
    <property type="project" value="GO_Central"/>
</dbReference>
<dbReference type="Pfam" id="PF07714">
    <property type="entry name" value="PK_Tyr_Ser-Thr"/>
    <property type="match status" value="1"/>
</dbReference>
<keyword evidence="17" id="KW-0325">Glycoprotein</keyword>
<comment type="catalytic activity">
    <reaction evidence="19">
        <text>L-seryl-[protein] + ATP = O-phospho-L-seryl-[protein] + ADP + H(+)</text>
        <dbReference type="Rhea" id="RHEA:17989"/>
        <dbReference type="Rhea" id="RHEA-COMP:9863"/>
        <dbReference type="Rhea" id="RHEA-COMP:11604"/>
        <dbReference type="ChEBI" id="CHEBI:15378"/>
        <dbReference type="ChEBI" id="CHEBI:29999"/>
        <dbReference type="ChEBI" id="CHEBI:30616"/>
        <dbReference type="ChEBI" id="CHEBI:83421"/>
        <dbReference type="ChEBI" id="CHEBI:456216"/>
        <dbReference type="EC" id="2.7.11.1"/>
    </reaction>
</comment>
<evidence type="ECO:0000256" key="14">
    <source>
        <dbReference type="ARBA" id="ARBA00022989"/>
    </source>
</evidence>
<keyword evidence="6" id="KW-0723">Serine/threonine-protein kinase</keyword>
<comment type="catalytic activity">
    <reaction evidence="18">
        <text>L-threonyl-[protein] + ATP = O-phospho-L-threonyl-[protein] + ADP + H(+)</text>
        <dbReference type="Rhea" id="RHEA:46608"/>
        <dbReference type="Rhea" id="RHEA-COMP:11060"/>
        <dbReference type="Rhea" id="RHEA-COMP:11605"/>
        <dbReference type="ChEBI" id="CHEBI:15378"/>
        <dbReference type="ChEBI" id="CHEBI:30013"/>
        <dbReference type="ChEBI" id="CHEBI:30616"/>
        <dbReference type="ChEBI" id="CHEBI:61977"/>
        <dbReference type="ChEBI" id="CHEBI:456216"/>
        <dbReference type="EC" id="2.7.11.1"/>
    </reaction>
</comment>
<dbReference type="InterPro" id="IPR011009">
    <property type="entry name" value="Kinase-like_dom_sf"/>
</dbReference>
<evidence type="ECO:0000256" key="15">
    <source>
        <dbReference type="ARBA" id="ARBA00023136"/>
    </source>
</evidence>
<evidence type="ECO:0000256" key="6">
    <source>
        <dbReference type="ARBA" id="ARBA00022527"/>
    </source>
</evidence>
<dbReference type="InterPro" id="IPR001220">
    <property type="entry name" value="Legume_lectin_dom"/>
</dbReference>
<dbReference type="OrthoDB" id="543442at2759"/>
<evidence type="ECO:0000256" key="19">
    <source>
        <dbReference type="ARBA" id="ARBA00048679"/>
    </source>
</evidence>
<dbReference type="GO" id="GO:0005524">
    <property type="term" value="F:ATP binding"/>
    <property type="evidence" value="ECO:0007669"/>
    <property type="project" value="UniProtKB-UniRule"/>
</dbReference>
<evidence type="ECO:0000313" key="25">
    <source>
        <dbReference type="RefSeq" id="XP_021848017.1"/>
    </source>
</evidence>
<dbReference type="FunFam" id="3.30.200.20:FF:000112">
    <property type="entry name" value="Lectin-domain containing receptor kinase A4.3"/>
    <property type="match status" value="1"/>
</dbReference>
<dbReference type="PANTHER" id="PTHR27007">
    <property type="match status" value="1"/>
</dbReference>
<dbReference type="GeneID" id="110787684"/>
<keyword evidence="5" id="KW-1003">Cell membrane</keyword>
<reference evidence="24" key="1">
    <citation type="journal article" date="2021" name="Nat. Commun.">
        <title>Genomic analyses provide insights into spinach domestication and the genetic basis of agronomic traits.</title>
        <authorList>
            <person name="Cai X."/>
            <person name="Sun X."/>
            <person name="Xu C."/>
            <person name="Sun H."/>
            <person name="Wang X."/>
            <person name="Ge C."/>
            <person name="Zhang Z."/>
            <person name="Wang Q."/>
            <person name="Fei Z."/>
            <person name="Jiao C."/>
            <person name="Wang Q."/>
        </authorList>
    </citation>
    <scope>NUCLEOTIDE SEQUENCE [LARGE SCALE GENOMIC DNA]</scope>
    <source>
        <strain evidence="24">cv. Varoflay</strain>
    </source>
</reference>
<dbReference type="PROSITE" id="PS00107">
    <property type="entry name" value="PROTEIN_KINASE_ATP"/>
    <property type="match status" value="1"/>
</dbReference>
<keyword evidence="10" id="KW-0430">Lectin</keyword>
<keyword evidence="7" id="KW-0808">Transferase</keyword>
<keyword evidence="13 20" id="KW-0067">ATP-binding</keyword>
<evidence type="ECO:0000256" key="16">
    <source>
        <dbReference type="ARBA" id="ARBA00023170"/>
    </source>
</evidence>
<dbReference type="Gene3D" id="2.60.120.200">
    <property type="match status" value="1"/>
</dbReference>
<protein>
    <recommendedName>
        <fullName evidence="4">non-specific serine/threonine protein kinase</fullName>
        <ecNumber evidence="4">2.7.11.1</ecNumber>
    </recommendedName>
</protein>
<dbReference type="GO" id="GO:0005886">
    <property type="term" value="C:plasma membrane"/>
    <property type="evidence" value="ECO:0000318"/>
    <property type="project" value="GO_Central"/>
</dbReference>
<dbReference type="SUPFAM" id="SSF56112">
    <property type="entry name" value="Protein kinase-like (PK-like)"/>
    <property type="match status" value="1"/>
</dbReference>
<dbReference type="Gene3D" id="3.30.200.20">
    <property type="entry name" value="Phosphorylase Kinase, domain 1"/>
    <property type="match status" value="1"/>
</dbReference>
<dbReference type="EC" id="2.7.11.1" evidence="4"/>
<evidence type="ECO:0000256" key="11">
    <source>
        <dbReference type="ARBA" id="ARBA00022741"/>
    </source>
</evidence>
<keyword evidence="9 22" id="KW-0732">Signal</keyword>
<proteinExistence type="inferred from homology"/>
<dbReference type="FunFam" id="2.60.120.200:FF:000096">
    <property type="entry name" value="L-type lectin-domain containing receptor kinase V.9"/>
    <property type="match status" value="1"/>
</dbReference>
<keyword evidence="16" id="KW-0675">Receptor</keyword>
<dbReference type="InterPro" id="IPR000719">
    <property type="entry name" value="Prot_kinase_dom"/>
</dbReference>
<evidence type="ECO:0000256" key="1">
    <source>
        <dbReference type="ARBA" id="ARBA00004251"/>
    </source>
</evidence>
<dbReference type="SUPFAM" id="SSF49899">
    <property type="entry name" value="Concanavalin A-like lectins/glucanases"/>
    <property type="match status" value="1"/>
</dbReference>
<dbReference type="KEGG" id="soe:110787684"/>
<sequence length="659" mass="74280">MSKAYRKQNLLIFFLLFTSFTFSEQQDQFVYQGFAEAGLHLDGLAHLHPNGLLQLTNTTQLQKGHAFYKSLLKLDTNVSFSTSFVFAIYPEFVIPHSGHGIAFVISPSMDFSQSVPAEYMGLFNASNNGYPANHIFAVELDTVQNALFGDIDANHVGIDVNGLNSISAASAMYFSEKDSKSLQLTSGKPMQVWIDYDAVKMLVNVKLAPIGKPKPHHSLLSTHIDLSKVISNPVYIGFSSATGLSTNRHYILGWSWNQGGQAPSLDPSKLPSLPRLVYPRKKLSLTVIVPLVVLFVFFIGIFLGAYVITRRKRYEELHEVWESEYSANRFLYRDLYRATKGFKDTEVLGWGGFGKVYKGALPHSNIQVAVKRISHDSKQGLREFVAEIASMRRLRHRNLVQLLGYCRRKGELLLVYDYMPNGSLDKFLFSDEKPNISWHQRIRIIKDVAFALLYLHEEWEQVVLHRDVKASNVLLDANMNARLGDFGLSRLYDHDTGPRTTRVVGTIGYIAPELTITGKPSTCTDIFSFGMFLLEVVCGRRPISLDSIEEENLVDWVFECWENGEILKTTDPKLEGNYISEEMEVILRLGLMCCHNIPQERPNMRQVIQILDNSNCRSSEESYDTESCVPTPFPPTPGSASVRSFCSVSSTDSILVHGR</sequence>
<dbReference type="GO" id="GO:0004675">
    <property type="term" value="F:transmembrane receptor protein serine/threonine kinase activity"/>
    <property type="evidence" value="ECO:0000318"/>
    <property type="project" value="GO_Central"/>
</dbReference>
<evidence type="ECO:0000256" key="2">
    <source>
        <dbReference type="ARBA" id="ARBA00008536"/>
    </source>
</evidence>
<evidence type="ECO:0000256" key="5">
    <source>
        <dbReference type="ARBA" id="ARBA00022475"/>
    </source>
</evidence>
<evidence type="ECO:0000256" key="7">
    <source>
        <dbReference type="ARBA" id="ARBA00022679"/>
    </source>
</evidence>
<dbReference type="SMART" id="SM00220">
    <property type="entry name" value="S_TKc"/>
    <property type="match status" value="1"/>
</dbReference>
<keyword evidence="11 20" id="KW-0547">Nucleotide-binding</keyword>
<dbReference type="CDD" id="cd06899">
    <property type="entry name" value="lectin_legume_LecRK_Arcelin_ConA"/>
    <property type="match status" value="1"/>
</dbReference>
<dbReference type="Proteomes" id="UP000813463">
    <property type="component" value="Chromosome 6"/>
</dbReference>
<dbReference type="PROSITE" id="PS00108">
    <property type="entry name" value="PROTEIN_KINASE_ST"/>
    <property type="match status" value="1"/>
</dbReference>
<keyword evidence="12" id="KW-0418">Kinase</keyword>
<feature type="transmembrane region" description="Helical" evidence="21">
    <location>
        <begin position="283"/>
        <end position="308"/>
    </location>
</feature>
<reference evidence="25" key="2">
    <citation type="submission" date="2025-08" db="UniProtKB">
        <authorList>
            <consortium name="RefSeq"/>
        </authorList>
    </citation>
    <scope>IDENTIFICATION</scope>
    <source>
        <tissue evidence="25">Leaf</tissue>
    </source>
</reference>
<dbReference type="InterPro" id="IPR008271">
    <property type="entry name" value="Ser/Thr_kinase_AS"/>
</dbReference>
<comment type="similarity">
    <text evidence="2">In the N-terminal section; belongs to the leguminous lectin family.</text>
</comment>
<organism evidence="24 25">
    <name type="scientific">Spinacia oleracea</name>
    <name type="common">Spinach</name>
    <dbReference type="NCBI Taxonomy" id="3562"/>
    <lineage>
        <taxon>Eukaryota</taxon>
        <taxon>Viridiplantae</taxon>
        <taxon>Streptophyta</taxon>
        <taxon>Embryophyta</taxon>
        <taxon>Tracheophyta</taxon>
        <taxon>Spermatophyta</taxon>
        <taxon>Magnoliopsida</taxon>
        <taxon>eudicotyledons</taxon>
        <taxon>Gunneridae</taxon>
        <taxon>Pentapetalae</taxon>
        <taxon>Caryophyllales</taxon>
        <taxon>Chenopodiaceae</taxon>
        <taxon>Chenopodioideae</taxon>
        <taxon>Anserineae</taxon>
        <taxon>Spinacia</taxon>
    </lineage>
</organism>
<evidence type="ECO:0000256" key="13">
    <source>
        <dbReference type="ARBA" id="ARBA00022840"/>
    </source>
</evidence>
<evidence type="ECO:0000259" key="23">
    <source>
        <dbReference type="PROSITE" id="PS50011"/>
    </source>
</evidence>
<feature type="chain" id="PRO_5040436636" description="non-specific serine/threonine protein kinase" evidence="22">
    <location>
        <begin position="26"/>
        <end position="659"/>
    </location>
</feature>
<dbReference type="InterPro" id="IPR050528">
    <property type="entry name" value="L-type_Lectin-RKs"/>
</dbReference>
<accession>A0A9R0IF46</accession>
<dbReference type="PROSITE" id="PS50011">
    <property type="entry name" value="PROTEIN_KINASE_DOM"/>
    <property type="match status" value="1"/>
</dbReference>
<evidence type="ECO:0000256" key="21">
    <source>
        <dbReference type="SAM" id="Phobius"/>
    </source>
</evidence>
<keyword evidence="15 21" id="KW-0472">Membrane</keyword>
<dbReference type="GO" id="GO:0002229">
    <property type="term" value="P:defense response to oomycetes"/>
    <property type="evidence" value="ECO:0000318"/>
    <property type="project" value="GO_Central"/>
</dbReference>
<dbReference type="GO" id="GO:0030246">
    <property type="term" value="F:carbohydrate binding"/>
    <property type="evidence" value="ECO:0007669"/>
    <property type="project" value="UniProtKB-KW"/>
</dbReference>
<evidence type="ECO:0000256" key="10">
    <source>
        <dbReference type="ARBA" id="ARBA00022734"/>
    </source>
</evidence>
<keyword evidence="24" id="KW-1185">Reference proteome</keyword>
<evidence type="ECO:0000256" key="12">
    <source>
        <dbReference type="ARBA" id="ARBA00022777"/>
    </source>
</evidence>
<dbReference type="InterPro" id="IPR013320">
    <property type="entry name" value="ConA-like_dom_sf"/>
</dbReference>